<evidence type="ECO:0000256" key="2">
    <source>
        <dbReference type="ARBA" id="ARBA00022980"/>
    </source>
</evidence>
<dbReference type="Pfam" id="PF00572">
    <property type="entry name" value="Ribosomal_L13"/>
    <property type="match status" value="1"/>
</dbReference>
<dbReference type="EMBL" id="PFAR01000035">
    <property type="protein sequence ID" value="PIR93054.1"/>
    <property type="molecule type" value="Genomic_DNA"/>
</dbReference>
<dbReference type="GO" id="GO:0006412">
    <property type="term" value="P:translation"/>
    <property type="evidence" value="ECO:0007669"/>
    <property type="project" value="UniProtKB-UniRule"/>
</dbReference>
<dbReference type="NCBIfam" id="TIGR01066">
    <property type="entry name" value="rplM_bact"/>
    <property type="match status" value="1"/>
</dbReference>
<dbReference type="CDD" id="cd00392">
    <property type="entry name" value="Ribosomal_L13"/>
    <property type="match status" value="1"/>
</dbReference>
<comment type="caution">
    <text evidence="5">The sequence shown here is derived from an EMBL/GenBank/DDBJ whole genome shotgun (WGS) entry which is preliminary data.</text>
</comment>
<evidence type="ECO:0000256" key="1">
    <source>
        <dbReference type="ARBA" id="ARBA00006227"/>
    </source>
</evidence>
<gene>
    <name evidence="4" type="primary">rplM</name>
    <name evidence="5" type="ORF">COT99_02890</name>
</gene>
<reference evidence="6" key="1">
    <citation type="submission" date="2017-09" db="EMBL/GenBank/DDBJ databases">
        <title>Depth-based differentiation of microbial function through sediment-hosted aquifers and enrichment of novel symbionts in the deep terrestrial subsurface.</title>
        <authorList>
            <person name="Probst A.J."/>
            <person name="Ladd B."/>
            <person name="Jarett J.K."/>
            <person name="Geller-Mcgrath D.E."/>
            <person name="Sieber C.M.K."/>
            <person name="Emerson J.B."/>
            <person name="Anantharaman K."/>
            <person name="Thomas B.C."/>
            <person name="Malmstrom R."/>
            <person name="Stieglmeier M."/>
            <person name="Klingl A."/>
            <person name="Woyke T."/>
            <person name="Ryan C.M."/>
            <person name="Banfield J.F."/>
        </authorList>
    </citation>
    <scope>NUCLEOTIDE SEQUENCE [LARGE SCALE GENOMIC DNA]</scope>
</reference>
<comment type="function">
    <text evidence="4">This protein is one of the early assembly proteins of the 50S ribosomal subunit, although it is not seen to bind rRNA by itself. It is important during the early stages of 50S assembly.</text>
</comment>
<organism evidence="5 6">
    <name type="scientific">Candidatus Falkowbacteria bacterium CG10_big_fil_rev_8_21_14_0_10_43_10</name>
    <dbReference type="NCBI Taxonomy" id="1974567"/>
    <lineage>
        <taxon>Bacteria</taxon>
        <taxon>Candidatus Falkowiibacteriota</taxon>
    </lineage>
</organism>
<keyword evidence="2 4" id="KW-0689">Ribosomal protein</keyword>
<dbReference type="Proteomes" id="UP000228626">
    <property type="component" value="Unassembled WGS sequence"/>
</dbReference>
<dbReference type="InterPro" id="IPR036899">
    <property type="entry name" value="Ribosomal_uL13_sf"/>
</dbReference>
<proteinExistence type="inferred from homology"/>
<dbReference type="SUPFAM" id="SSF52161">
    <property type="entry name" value="Ribosomal protein L13"/>
    <property type="match status" value="1"/>
</dbReference>
<comment type="subunit">
    <text evidence="4">Part of the 50S ribosomal subunit.</text>
</comment>
<accession>A0A2H0V1U3</accession>
<dbReference type="PIRSF" id="PIRSF002181">
    <property type="entry name" value="Ribosomal_L13"/>
    <property type="match status" value="1"/>
</dbReference>
<dbReference type="Gene3D" id="3.90.1180.10">
    <property type="entry name" value="Ribosomal protein L13"/>
    <property type="match status" value="1"/>
</dbReference>
<dbReference type="InterPro" id="IPR005822">
    <property type="entry name" value="Ribosomal_uL13"/>
</dbReference>
<dbReference type="GO" id="GO:0003735">
    <property type="term" value="F:structural constituent of ribosome"/>
    <property type="evidence" value="ECO:0007669"/>
    <property type="project" value="InterPro"/>
</dbReference>
<sequence>MMNNKKVTREVHKIDAEDKAIGRLATQIVMILRGKNKPEFQPNIDGGGIVEIANIKQAKFTGNKPAQKIYYRHSGYPGGLKRDKMKDVFAKNPAEVLEKAVWNMLPKNKLRSEMIKRLKIT</sequence>
<protein>
    <recommendedName>
        <fullName evidence="4">Large ribosomal subunit protein uL13</fullName>
    </recommendedName>
</protein>
<dbReference type="InterPro" id="IPR005823">
    <property type="entry name" value="Ribosomal_uL13_bac-type"/>
</dbReference>
<evidence type="ECO:0000313" key="5">
    <source>
        <dbReference type="EMBL" id="PIR93054.1"/>
    </source>
</evidence>
<dbReference type="GO" id="GO:0005840">
    <property type="term" value="C:ribosome"/>
    <property type="evidence" value="ECO:0007669"/>
    <property type="project" value="UniProtKB-KW"/>
</dbReference>
<dbReference type="PANTHER" id="PTHR11545">
    <property type="entry name" value="RIBOSOMAL PROTEIN L13"/>
    <property type="match status" value="1"/>
</dbReference>
<dbReference type="HAMAP" id="MF_01366">
    <property type="entry name" value="Ribosomal_uL13"/>
    <property type="match status" value="1"/>
</dbReference>
<keyword evidence="3 4" id="KW-0687">Ribonucleoprotein</keyword>
<comment type="similarity">
    <text evidence="1 4">Belongs to the universal ribosomal protein uL13 family.</text>
</comment>
<name>A0A2H0V1U3_9BACT</name>
<dbReference type="GO" id="GO:0017148">
    <property type="term" value="P:negative regulation of translation"/>
    <property type="evidence" value="ECO:0007669"/>
    <property type="project" value="TreeGrafter"/>
</dbReference>
<dbReference type="GO" id="GO:0003729">
    <property type="term" value="F:mRNA binding"/>
    <property type="evidence" value="ECO:0007669"/>
    <property type="project" value="TreeGrafter"/>
</dbReference>
<evidence type="ECO:0000313" key="6">
    <source>
        <dbReference type="Proteomes" id="UP000228626"/>
    </source>
</evidence>
<evidence type="ECO:0000256" key="4">
    <source>
        <dbReference type="HAMAP-Rule" id="MF_01366"/>
    </source>
</evidence>
<dbReference type="PANTHER" id="PTHR11545:SF2">
    <property type="entry name" value="LARGE RIBOSOMAL SUBUNIT PROTEIN UL13M"/>
    <property type="match status" value="1"/>
</dbReference>
<dbReference type="GO" id="GO:1990904">
    <property type="term" value="C:ribonucleoprotein complex"/>
    <property type="evidence" value="ECO:0007669"/>
    <property type="project" value="UniProtKB-KW"/>
</dbReference>
<evidence type="ECO:0000256" key="3">
    <source>
        <dbReference type="ARBA" id="ARBA00023274"/>
    </source>
</evidence>
<dbReference type="AlphaFoldDB" id="A0A2H0V1U3"/>